<evidence type="ECO:0000256" key="1">
    <source>
        <dbReference type="SAM" id="MobiDB-lite"/>
    </source>
</evidence>
<dbReference type="EMBL" id="CP029190">
    <property type="protein sequence ID" value="QES49900.1"/>
    <property type="molecule type" value="Genomic_DNA"/>
</dbReference>
<dbReference type="OrthoDB" id="4334774at2"/>
<sequence length="195" mass="19859">MSIRRTVQAGRGAPVVVAAVLTLTLAGCGIGDDEKPKAAQPSASASQGSAGTRSPVPNAPSTAVEEVIATSNGPESLVLEINSAVRDPGGFVTVNGKIKNNGSGKYVQTQIWRGTEKNASPNSIAGATLVDRAGKKRYYVLRDTEGRCLCTTSILSIDAGGSVSVTAQFPAPPSATTEVDFGLPTFATVAIKISG</sequence>
<feature type="region of interest" description="Disordered" evidence="1">
    <location>
        <begin position="33"/>
        <end position="61"/>
    </location>
</feature>
<proteinExistence type="predicted"/>
<name>A0A5P2D5S6_STRVZ</name>
<dbReference type="AlphaFoldDB" id="A0A5P2D5S6"/>
<accession>A0A5P2D5S6</accession>
<feature type="compositionally biased region" description="Low complexity" evidence="1">
    <location>
        <begin position="38"/>
        <end position="51"/>
    </location>
</feature>
<gene>
    <name evidence="2" type="ORF">DEJ50_20820</name>
</gene>
<dbReference type="PROSITE" id="PS51257">
    <property type="entry name" value="PROKAR_LIPOPROTEIN"/>
    <property type="match status" value="1"/>
</dbReference>
<dbReference type="Proteomes" id="UP000325211">
    <property type="component" value="Chromosome"/>
</dbReference>
<organism evidence="2 3">
    <name type="scientific">Streptomyces venezuelae</name>
    <dbReference type="NCBI Taxonomy" id="54571"/>
    <lineage>
        <taxon>Bacteria</taxon>
        <taxon>Bacillati</taxon>
        <taxon>Actinomycetota</taxon>
        <taxon>Actinomycetes</taxon>
        <taxon>Kitasatosporales</taxon>
        <taxon>Streptomycetaceae</taxon>
        <taxon>Streptomyces</taxon>
    </lineage>
</organism>
<protein>
    <recommendedName>
        <fullName evidence="4">Secreted protein</fullName>
    </recommendedName>
</protein>
<evidence type="ECO:0008006" key="4">
    <source>
        <dbReference type="Google" id="ProtNLM"/>
    </source>
</evidence>
<dbReference type="RefSeq" id="WP_150209469.1">
    <property type="nucleotide sequence ID" value="NZ_CP029190.1"/>
</dbReference>
<evidence type="ECO:0000313" key="2">
    <source>
        <dbReference type="EMBL" id="QES49900.1"/>
    </source>
</evidence>
<reference evidence="2 3" key="1">
    <citation type="submission" date="2018-05" db="EMBL/GenBank/DDBJ databases">
        <title>Streptomyces venezuelae.</title>
        <authorList>
            <person name="Kim W."/>
            <person name="Lee N."/>
            <person name="Cho B.-K."/>
        </authorList>
    </citation>
    <scope>NUCLEOTIDE SEQUENCE [LARGE SCALE GENOMIC DNA]</scope>
    <source>
        <strain evidence="2 3">ATCC 21782</strain>
    </source>
</reference>
<evidence type="ECO:0000313" key="3">
    <source>
        <dbReference type="Proteomes" id="UP000325211"/>
    </source>
</evidence>